<dbReference type="GO" id="GO:0046872">
    <property type="term" value="F:metal ion binding"/>
    <property type="evidence" value="ECO:0007669"/>
    <property type="project" value="UniProtKB-KW"/>
</dbReference>
<reference evidence="15" key="3">
    <citation type="submission" date="2025-08" db="UniProtKB">
        <authorList>
            <consortium name="Ensembl"/>
        </authorList>
    </citation>
    <scope>IDENTIFICATION</scope>
</reference>
<dbReference type="GO" id="GO:0005737">
    <property type="term" value="C:cytoplasm"/>
    <property type="evidence" value="ECO:0007669"/>
    <property type="project" value="UniProtKB-UniRule"/>
</dbReference>
<dbReference type="FunFam" id="3.40.20.10:FF:000002">
    <property type="entry name" value="Gelsolin"/>
    <property type="match status" value="1"/>
</dbReference>
<sequence>MVYHPEFERAGKKSGLQVWRVESHNLVAVPESLHGGFYTGDAYLVLNTIKKRSGNLQYDLHYWQGDDCTVDESGAAAIFTIQMDDYLGCKPIQYREVQGCESQTFSGYFKIGLKYMKGGIASGFRHVVSKKMEMQRLLHVRGRHVVRATEVAVSWDSFNQGDVFILDLSNEISRWCGSKANSFEKLKATQVSKDICDNERCGRSELYICEEGAEHKKMLEILGPKLDLPEAIDIDDHSTFNIEMLFPKISDASGDMSITMVASKNPFLQSALESSEYFIERVCCYAMKEKNKKLVDTGKAYYWLISDKVPLDPSSYGQFYGRDSYIIHYKYQYGGGAVQVRVIQGKEPAHLMSVFWDQPVIVHQGGTSREGGQAKVADTRLFQVRSNPAGSTRAVEVDYTASNLNSNDAFVLVSPAGSFMWVGKGASDSERKGAQQLSKHLGLSASVVDEFDETDDFWDALGGKFLVGVRSRETNATSSVVTGKICSITVGKLVLIEEVPGEITEEDLAPDDVMILDTWEQVFVWVGGDAQEEEKTEALASAVRYIETDHTKRDGSTPIVKINQGHEPPTFTGWFLGWDHNYWNSDPLERFKVKIFIVHCVIR</sequence>
<dbReference type="GO" id="GO:0005546">
    <property type="term" value="F:phosphatidylinositol-4,5-bisphosphate binding"/>
    <property type="evidence" value="ECO:0007669"/>
    <property type="project" value="TreeGrafter"/>
</dbReference>
<dbReference type="CDD" id="cd11290">
    <property type="entry name" value="gelsolin_S1_like"/>
    <property type="match status" value="1"/>
</dbReference>
<reference evidence="15" key="4">
    <citation type="submission" date="2025-09" db="UniProtKB">
        <authorList>
            <consortium name="Ensembl"/>
        </authorList>
    </citation>
    <scope>IDENTIFICATION</scope>
</reference>
<evidence type="ECO:0000256" key="4">
    <source>
        <dbReference type="ARBA" id="ARBA00022467"/>
    </source>
</evidence>
<feature type="domain" description="Gelsolin-like" evidence="14">
    <location>
        <begin position="497"/>
        <end position="571"/>
    </location>
</feature>
<keyword evidence="16" id="KW-1185">Reference proteome</keyword>
<keyword evidence="4 13" id="KW-0117">Actin capping</keyword>
<feature type="domain" description="Gelsolin-like" evidence="14">
    <location>
        <begin position="25"/>
        <end position="105"/>
    </location>
</feature>
<dbReference type="Ensembl" id="ENSELUT00000060115.2">
    <property type="protein sequence ID" value="ENSELUP00000057246.2"/>
    <property type="gene ID" value="ENSELUG00000028993.2"/>
</dbReference>
<keyword evidence="6" id="KW-0479">Metal-binding</keyword>
<dbReference type="Gene3D" id="3.40.20.10">
    <property type="entry name" value="Severin"/>
    <property type="match status" value="6"/>
</dbReference>
<dbReference type="GO" id="GO:0008154">
    <property type="term" value="P:actin polymerization or depolymerization"/>
    <property type="evidence" value="ECO:0007669"/>
    <property type="project" value="TreeGrafter"/>
</dbReference>
<keyword evidence="8" id="KW-0970">Cilium biogenesis/degradation</keyword>
<dbReference type="GO" id="GO:0051015">
    <property type="term" value="F:actin filament binding"/>
    <property type="evidence" value="ECO:0007669"/>
    <property type="project" value="UniProtKB-UniRule"/>
</dbReference>
<dbReference type="AlphaFoldDB" id="A0A6Q2XVU4"/>
<name>A0A6Q2XVU4_ESOLU</name>
<dbReference type="PANTHER" id="PTHR11977:SF29">
    <property type="entry name" value="GELSOLIN"/>
    <property type="match status" value="1"/>
</dbReference>
<dbReference type="InterPro" id="IPR007123">
    <property type="entry name" value="Gelsolin-like_dom"/>
</dbReference>
<dbReference type="Bgee" id="ENSELUG00000028993">
    <property type="expression patterns" value="Expressed in spleen and 8 other cell types or tissues"/>
</dbReference>
<dbReference type="SUPFAM" id="SSF55753">
    <property type="entry name" value="Actin depolymerizing proteins"/>
    <property type="match status" value="5"/>
</dbReference>
<evidence type="ECO:0000256" key="13">
    <source>
        <dbReference type="RuleBase" id="RU367130"/>
    </source>
</evidence>
<evidence type="ECO:0000256" key="12">
    <source>
        <dbReference type="ARBA" id="ARBA00025132"/>
    </source>
</evidence>
<evidence type="ECO:0000256" key="3">
    <source>
        <dbReference type="ARBA" id="ARBA00018797"/>
    </source>
</evidence>
<comment type="similarity">
    <text evidence="2 13">Belongs to the villin/gelsolin family.</text>
</comment>
<dbReference type="CDD" id="cd11291">
    <property type="entry name" value="gelsolin_S6_like"/>
    <property type="match status" value="1"/>
</dbReference>
<reference evidence="16" key="1">
    <citation type="journal article" date="2014" name="PLoS ONE">
        <title>The genome and linkage map of the northern pike (Esox lucius): conserved synteny revealed between the salmonid sister group and the Neoteleostei.</title>
        <authorList>
            <person name="Rondeau E.B."/>
            <person name="Minkley D.R."/>
            <person name="Leong J.S."/>
            <person name="Messmer A.M."/>
            <person name="Jantzen J.R."/>
            <person name="von Schalburg K.R."/>
            <person name="Lemon C."/>
            <person name="Bird N.H."/>
            <person name="Koop B.F."/>
        </authorList>
    </citation>
    <scope>NUCLEOTIDE SEQUENCE</scope>
</reference>
<evidence type="ECO:0000313" key="15">
    <source>
        <dbReference type="Ensembl" id="ENSELUP00000057246.2"/>
    </source>
</evidence>
<evidence type="ECO:0000256" key="10">
    <source>
        <dbReference type="ARBA" id="ARBA00023203"/>
    </source>
</evidence>
<evidence type="ECO:0000256" key="11">
    <source>
        <dbReference type="ARBA" id="ARBA00023212"/>
    </source>
</evidence>
<dbReference type="GO" id="GO:0060271">
    <property type="term" value="P:cilium assembly"/>
    <property type="evidence" value="ECO:0007669"/>
    <property type="project" value="UniProtKB-UniRule"/>
</dbReference>
<evidence type="ECO:0000313" key="16">
    <source>
        <dbReference type="Proteomes" id="UP000265140"/>
    </source>
</evidence>
<feature type="domain" description="Gelsolin-like" evidence="14">
    <location>
        <begin position="392"/>
        <end position="442"/>
    </location>
</feature>
<proteinExistence type="inferred from homology"/>
<comment type="function">
    <text evidence="12 13">Calcium-regulated, actin-modulating protein that binds to the plus (or barbed) ends of actin monomers or filaments, preventing monomer exchange (end-blocking or capping). It can promote the assembly of monomers into filaments (nucleation) as well as sever filaments already formed. Plays a role in ciliogenesis.</text>
</comment>
<keyword evidence="10 13" id="KW-0009">Actin-binding</keyword>
<evidence type="ECO:0000256" key="1">
    <source>
        <dbReference type="ARBA" id="ARBA00004245"/>
    </source>
</evidence>
<dbReference type="PRINTS" id="PR00597">
    <property type="entry name" value="GELSOLIN"/>
</dbReference>
<evidence type="ECO:0000256" key="8">
    <source>
        <dbReference type="ARBA" id="ARBA00022794"/>
    </source>
</evidence>
<evidence type="ECO:0000259" key="14">
    <source>
        <dbReference type="Pfam" id="PF00626"/>
    </source>
</evidence>
<dbReference type="GO" id="GO:0051014">
    <property type="term" value="P:actin filament severing"/>
    <property type="evidence" value="ECO:0007669"/>
    <property type="project" value="UniProtKB-UniRule"/>
</dbReference>
<dbReference type="PANTHER" id="PTHR11977">
    <property type="entry name" value="VILLIN"/>
    <property type="match status" value="1"/>
</dbReference>
<dbReference type="CDD" id="cd11288">
    <property type="entry name" value="gelsolin_S5_like"/>
    <property type="match status" value="1"/>
</dbReference>
<keyword evidence="7" id="KW-0677">Repeat</keyword>
<dbReference type="SMART" id="SM00262">
    <property type="entry name" value="GEL"/>
    <property type="match status" value="5"/>
</dbReference>
<evidence type="ECO:0000256" key="5">
    <source>
        <dbReference type="ARBA" id="ARBA00022490"/>
    </source>
</evidence>
<protein>
    <recommendedName>
        <fullName evidence="3 13">Gelsolin</fullName>
        <shortName evidence="13">ADF</shortName>
    </recommendedName>
    <alternativeName>
        <fullName evidence="13">Actin-depolymerizing factor</fullName>
    </alternativeName>
</protein>
<dbReference type="GO" id="GO:0005615">
    <property type="term" value="C:extracellular space"/>
    <property type="evidence" value="ECO:0007669"/>
    <property type="project" value="TreeGrafter"/>
</dbReference>
<accession>A0A6Q2XVU4</accession>
<dbReference type="GO" id="GO:0007417">
    <property type="term" value="P:central nervous system development"/>
    <property type="evidence" value="ECO:0007669"/>
    <property type="project" value="TreeGrafter"/>
</dbReference>
<feature type="domain" description="Gelsolin-like" evidence="14">
    <location>
        <begin position="145"/>
        <end position="216"/>
    </location>
</feature>
<dbReference type="InterPro" id="IPR007122">
    <property type="entry name" value="Villin/Gelsolin"/>
</dbReference>
<keyword evidence="5 13" id="KW-0963">Cytoplasm</keyword>
<dbReference type="Proteomes" id="UP000265140">
    <property type="component" value="Chromosome 13"/>
</dbReference>
<evidence type="ECO:0000256" key="7">
    <source>
        <dbReference type="ARBA" id="ARBA00022737"/>
    </source>
</evidence>
<evidence type="ECO:0000256" key="6">
    <source>
        <dbReference type="ARBA" id="ARBA00022723"/>
    </source>
</evidence>
<dbReference type="GO" id="GO:0015629">
    <property type="term" value="C:actin cytoskeleton"/>
    <property type="evidence" value="ECO:0007669"/>
    <property type="project" value="TreeGrafter"/>
</dbReference>
<dbReference type="GO" id="GO:0051016">
    <property type="term" value="P:barbed-end actin filament capping"/>
    <property type="evidence" value="ECO:0007669"/>
    <property type="project" value="UniProtKB-UniRule"/>
</dbReference>
<dbReference type="InterPro" id="IPR029006">
    <property type="entry name" value="ADF-H/Gelsolin-like_dom_sf"/>
</dbReference>
<evidence type="ECO:0000256" key="9">
    <source>
        <dbReference type="ARBA" id="ARBA00022837"/>
    </source>
</evidence>
<dbReference type="GeneTree" id="ENSGT00940000155591"/>
<evidence type="ECO:0000256" key="2">
    <source>
        <dbReference type="ARBA" id="ARBA00008418"/>
    </source>
</evidence>
<dbReference type="FunFam" id="3.40.20.10:FF:000001">
    <property type="entry name" value="Gelsolin"/>
    <property type="match status" value="1"/>
</dbReference>
<dbReference type="Pfam" id="PF00626">
    <property type="entry name" value="Gelsolin"/>
    <property type="match status" value="4"/>
</dbReference>
<dbReference type="FunFam" id="3.40.20.10:FF:000005">
    <property type="entry name" value="Gelsolin"/>
    <property type="match status" value="1"/>
</dbReference>
<reference evidence="15" key="2">
    <citation type="submission" date="2020-02" db="EMBL/GenBank/DDBJ databases">
        <title>Esox lucius (northern pike) genome, fEsoLuc1, primary haplotype.</title>
        <authorList>
            <person name="Myers G."/>
            <person name="Karagic N."/>
            <person name="Meyer A."/>
            <person name="Pippel M."/>
            <person name="Reichard M."/>
            <person name="Winkler S."/>
            <person name="Tracey A."/>
            <person name="Sims Y."/>
            <person name="Howe K."/>
            <person name="Rhie A."/>
            <person name="Formenti G."/>
            <person name="Durbin R."/>
            <person name="Fedrigo O."/>
            <person name="Jarvis E.D."/>
        </authorList>
    </citation>
    <scope>NUCLEOTIDE SEQUENCE [LARGE SCALE GENOMIC DNA]</scope>
</reference>
<comment type="subcellular location">
    <subcellularLocation>
        <location evidence="1 13">Cytoplasm</location>
        <location evidence="1 13">Cytoskeleton</location>
    </subcellularLocation>
</comment>
<dbReference type="CDD" id="cd11289">
    <property type="entry name" value="gelsolin_S2_like"/>
    <property type="match status" value="1"/>
</dbReference>
<keyword evidence="9" id="KW-0106">Calcium</keyword>
<organism evidence="15 16">
    <name type="scientific">Esox lucius</name>
    <name type="common">Northern pike</name>
    <dbReference type="NCBI Taxonomy" id="8010"/>
    <lineage>
        <taxon>Eukaryota</taxon>
        <taxon>Metazoa</taxon>
        <taxon>Chordata</taxon>
        <taxon>Craniata</taxon>
        <taxon>Vertebrata</taxon>
        <taxon>Euteleostomi</taxon>
        <taxon>Actinopterygii</taxon>
        <taxon>Neopterygii</taxon>
        <taxon>Teleostei</taxon>
        <taxon>Protacanthopterygii</taxon>
        <taxon>Esociformes</taxon>
        <taxon>Esocidae</taxon>
        <taxon>Esox</taxon>
    </lineage>
</organism>
<keyword evidence="11" id="KW-0206">Cytoskeleton</keyword>